<feature type="compositionally biased region" description="Basic and acidic residues" evidence="5">
    <location>
        <begin position="441"/>
        <end position="472"/>
    </location>
</feature>
<evidence type="ECO:0000256" key="3">
    <source>
        <dbReference type="ARBA" id="ARBA00023038"/>
    </source>
</evidence>
<dbReference type="Proteomes" id="UP000092443">
    <property type="component" value="Unplaced"/>
</dbReference>
<feature type="compositionally biased region" description="Low complexity" evidence="5">
    <location>
        <begin position="273"/>
        <end position="288"/>
    </location>
</feature>
<dbReference type="InterPro" id="IPR036034">
    <property type="entry name" value="PDZ_sf"/>
</dbReference>
<name>A0A8U0W8H9_9MUSC</name>
<dbReference type="AlphaFoldDB" id="A0A8U0W8H9"/>
<dbReference type="PANTHER" id="PTHR24214">
    <property type="entry name" value="PDZ AND LIM DOMAIN PROTEIN ZASP"/>
    <property type="match status" value="1"/>
</dbReference>
<feature type="region of interest" description="Disordered" evidence="5">
    <location>
        <begin position="583"/>
        <end position="602"/>
    </location>
</feature>
<dbReference type="SUPFAM" id="SSF50156">
    <property type="entry name" value="PDZ domain-like"/>
    <property type="match status" value="1"/>
</dbReference>
<keyword evidence="2" id="KW-0963">Cytoplasm</keyword>
<accession>A0A8U0W8H9</accession>
<dbReference type="RefSeq" id="XP_037881544.1">
    <property type="nucleotide sequence ID" value="XM_038025616.1"/>
</dbReference>
<protein>
    <submittedName>
        <fullName evidence="8">Calponin homology domain-containing protein DDB_G0272472 isoform X1</fullName>
    </submittedName>
</protein>
<dbReference type="GO" id="GO:0061061">
    <property type="term" value="P:muscle structure development"/>
    <property type="evidence" value="ECO:0007669"/>
    <property type="project" value="TreeGrafter"/>
</dbReference>
<dbReference type="GO" id="GO:0031941">
    <property type="term" value="C:filamentous actin"/>
    <property type="evidence" value="ECO:0007669"/>
    <property type="project" value="TreeGrafter"/>
</dbReference>
<feature type="coiled-coil region" evidence="4">
    <location>
        <begin position="384"/>
        <end position="411"/>
    </location>
</feature>
<dbReference type="InterPro" id="IPR050604">
    <property type="entry name" value="PDZ-LIM_domain"/>
</dbReference>
<evidence type="ECO:0000313" key="7">
    <source>
        <dbReference type="Proteomes" id="UP000092443"/>
    </source>
</evidence>
<comment type="subcellular location">
    <subcellularLocation>
        <location evidence="1">Cytoplasm</location>
    </subcellularLocation>
</comment>
<keyword evidence="4" id="KW-0175">Coiled coil</keyword>
<keyword evidence="3" id="KW-0440">LIM domain</keyword>
<evidence type="ECO:0000256" key="2">
    <source>
        <dbReference type="ARBA" id="ARBA00022490"/>
    </source>
</evidence>
<organism evidence="7 8">
    <name type="scientific">Glossina fuscipes</name>
    <dbReference type="NCBI Taxonomy" id="7396"/>
    <lineage>
        <taxon>Eukaryota</taxon>
        <taxon>Metazoa</taxon>
        <taxon>Ecdysozoa</taxon>
        <taxon>Arthropoda</taxon>
        <taxon>Hexapoda</taxon>
        <taxon>Insecta</taxon>
        <taxon>Pterygota</taxon>
        <taxon>Neoptera</taxon>
        <taxon>Endopterygota</taxon>
        <taxon>Diptera</taxon>
        <taxon>Brachycera</taxon>
        <taxon>Muscomorpha</taxon>
        <taxon>Hippoboscoidea</taxon>
        <taxon>Glossinidae</taxon>
        <taxon>Glossina</taxon>
    </lineage>
</organism>
<feature type="compositionally biased region" description="Basic and acidic residues" evidence="5">
    <location>
        <begin position="504"/>
        <end position="517"/>
    </location>
</feature>
<dbReference type="FunFam" id="2.30.42.10:FF:000200">
    <property type="entry name" value="Uncharacterized protein, isoform E"/>
    <property type="match status" value="1"/>
</dbReference>
<dbReference type="PANTHER" id="PTHR24214:SF38">
    <property type="entry name" value="PDZ AND LIM DOMAIN PROTEIN ZASP-RELATED"/>
    <property type="match status" value="1"/>
</dbReference>
<dbReference type="PROSITE" id="PS50106">
    <property type="entry name" value="PDZ"/>
    <property type="match status" value="1"/>
</dbReference>
<feature type="compositionally biased region" description="Polar residues" evidence="5">
    <location>
        <begin position="518"/>
        <end position="530"/>
    </location>
</feature>
<dbReference type="GO" id="GO:0030018">
    <property type="term" value="C:Z disc"/>
    <property type="evidence" value="ECO:0007669"/>
    <property type="project" value="TreeGrafter"/>
</dbReference>
<dbReference type="GO" id="GO:0001725">
    <property type="term" value="C:stress fiber"/>
    <property type="evidence" value="ECO:0007669"/>
    <property type="project" value="TreeGrafter"/>
</dbReference>
<dbReference type="InterPro" id="IPR001478">
    <property type="entry name" value="PDZ"/>
</dbReference>
<proteinExistence type="predicted"/>
<dbReference type="SMART" id="SM00228">
    <property type="entry name" value="PDZ"/>
    <property type="match status" value="1"/>
</dbReference>
<evidence type="ECO:0000256" key="5">
    <source>
        <dbReference type="SAM" id="MobiDB-lite"/>
    </source>
</evidence>
<feature type="region of interest" description="Disordered" evidence="5">
    <location>
        <begin position="441"/>
        <end position="556"/>
    </location>
</feature>
<gene>
    <name evidence="8" type="primary">LOC119632626</name>
</gene>
<evidence type="ECO:0000256" key="1">
    <source>
        <dbReference type="ARBA" id="ARBA00004496"/>
    </source>
</evidence>
<dbReference type="KEGG" id="gfs:119632626"/>
<evidence type="ECO:0000313" key="8">
    <source>
        <dbReference type="RefSeq" id="XP_037881544.1"/>
    </source>
</evidence>
<feature type="region of interest" description="Disordered" evidence="5">
    <location>
        <begin position="244"/>
        <end position="351"/>
    </location>
</feature>
<reference evidence="8" key="1">
    <citation type="submission" date="2025-08" db="UniProtKB">
        <authorList>
            <consortium name="RefSeq"/>
        </authorList>
    </citation>
    <scope>IDENTIFICATION</scope>
    <source>
        <tissue evidence="8">Whole body pupa</tissue>
    </source>
</reference>
<dbReference type="GeneID" id="119632626"/>
<evidence type="ECO:0000259" key="6">
    <source>
        <dbReference type="PROSITE" id="PS50106"/>
    </source>
</evidence>
<keyword evidence="7" id="KW-1185">Reference proteome</keyword>
<feature type="domain" description="PDZ" evidence="6">
    <location>
        <begin position="5"/>
        <end position="87"/>
    </location>
</feature>
<sequence>MMLFDIKMCRFDNAPWGFRLVGGSDFEFPLTVIKVNEGSLAEEAGLRAGDVIVRINDTATLPLTHEETDKLIRSCGNVFFLGISREDEVEEVLENEMQLSATNEYAVQSEAKSLLEVPDVIATVHHESDNEYLSEQDDRPCSALSEDTERKMVEEEIAAVLSGETQMLSDHNVMGVNFYRLFPKPGVCLASDVLRTLNEEATKTKAEKDKENRKWTTFLQKPNRPIPKSKEQIEAERRAANAYKVTIVKSAPRSRSVTPQPPARNAEDNQQAKEQSPTKESQSKQESQAEPEPEPEPEIPTPVDSEIPNLEEMLTNIENAPEENQVERAEDVEKSDEEKEFVAETKDDLEDEQIAVAENACDTLNLDVTASDGVESEICQESSSAKKSEQELELERQLADVQKQLAALSNLPSTIQATLDAVSRQLTDLLPAIRLQQESHQLEQKVSHRSGAEGETRAINLEKIDETNREQDEVTIPSQDREHEANKDIKQNVNVAENESFAEYEQRQRQRQQERQGDNNATEQIANSDTNEVRDTIDNNSIKQRETKLSHDDEDYQLDEEQKLKKQKKHDVIEELEEHLDRKNNPKRSKRAFGPLTPSSERPLVLPGGRRWYRPKDAYNDEFIAETLSAQAELITGTTLGVNFMKYQKPERKIDLNRSEVYKVIHHLDRQPVRGIEVRPPVVPAEADVRKAVHS</sequence>
<keyword evidence="3" id="KW-0862">Zinc</keyword>
<evidence type="ECO:0000256" key="4">
    <source>
        <dbReference type="SAM" id="Coils"/>
    </source>
</evidence>
<dbReference type="CDD" id="cd23068">
    <property type="entry name" value="PDZ_ZASP52-like"/>
    <property type="match status" value="1"/>
</dbReference>
<feature type="compositionally biased region" description="Basic and acidic residues" evidence="5">
    <location>
        <begin position="531"/>
        <end position="551"/>
    </location>
</feature>
<dbReference type="GO" id="GO:0005912">
    <property type="term" value="C:adherens junction"/>
    <property type="evidence" value="ECO:0007669"/>
    <property type="project" value="TreeGrafter"/>
</dbReference>
<dbReference type="GO" id="GO:0003779">
    <property type="term" value="F:actin binding"/>
    <property type="evidence" value="ECO:0007669"/>
    <property type="project" value="TreeGrafter"/>
</dbReference>
<keyword evidence="3" id="KW-0479">Metal-binding</keyword>
<dbReference type="Pfam" id="PF00595">
    <property type="entry name" value="PDZ"/>
    <property type="match status" value="1"/>
</dbReference>
<dbReference type="GO" id="GO:0051371">
    <property type="term" value="F:muscle alpha-actinin binding"/>
    <property type="evidence" value="ECO:0007669"/>
    <property type="project" value="TreeGrafter"/>
</dbReference>
<feature type="compositionally biased region" description="Basic and acidic residues" evidence="5">
    <location>
        <begin position="479"/>
        <end position="490"/>
    </location>
</feature>
<feature type="compositionally biased region" description="Basic and acidic residues" evidence="5">
    <location>
        <begin position="325"/>
        <end position="346"/>
    </location>
</feature>
<dbReference type="Gene3D" id="2.30.42.10">
    <property type="match status" value="1"/>
</dbReference>
<dbReference type="GO" id="GO:0030036">
    <property type="term" value="P:actin cytoskeleton organization"/>
    <property type="evidence" value="ECO:0007669"/>
    <property type="project" value="TreeGrafter"/>
</dbReference>